<evidence type="ECO:0000313" key="4">
    <source>
        <dbReference type="EMBL" id="QVJ02969.1"/>
    </source>
</evidence>
<dbReference type="Gene3D" id="1.10.260.40">
    <property type="entry name" value="lambda repressor-like DNA-binding domains"/>
    <property type="match status" value="1"/>
</dbReference>
<dbReference type="Pfam" id="PF07883">
    <property type="entry name" value="Cupin_2"/>
    <property type="match status" value="1"/>
</dbReference>
<dbReference type="SUPFAM" id="SSF47413">
    <property type="entry name" value="lambda repressor-like DNA-binding domains"/>
    <property type="match status" value="1"/>
</dbReference>
<dbReference type="InterPro" id="IPR001387">
    <property type="entry name" value="Cro/C1-type_HTH"/>
</dbReference>
<dbReference type="KEGG" id="nec:KGD82_12935"/>
<dbReference type="GO" id="GO:0005829">
    <property type="term" value="C:cytosol"/>
    <property type="evidence" value="ECO:0007669"/>
    <property type="project" value="TreeGrafter"/>
</dbReference>
<dbReference type="InterPro" id="IPR050807">
    <property type="entry name" value="TransReg_Diox_bact_type"/>
</dbReference>
<evidence type="ECO:0000256" key="2">
    <source>
        <dbReference type="SAM" id="MobiDB-lite"/>
    </source>
</evidence>
<keyword evidence="1" id="KW-0238">DNA-binding</keyword>
<dbReference type="Proteomes" id="UP000682416">
    <property type="component" value="Chromosome"/>
</dbReference>
<dbReference type="AlphaFoldDB" id="A0A975LBT4"/>
<proteinExistence type="predicted"/>
<dbReference type="PANTHER" id="PTHR46797">
    <property type="entry name" value="HTH-TYPE TRANSCRIPTIONAL REGULATOR"/>
    <property type="match status" value="1"/>
</dbReference>
<dbReference type="InterPro" id="IPR010982">
    <property type="entry name" value="Lambda_DNA-bd_dom_sf"/>
</dbReference>
<protein>
    <submittedName>
        <fullName evidence="4">Helix-turn-helix domain-containing protein</fullName>
    </submittedName>
</protein>
<name>A0A975LBT4_9ACTN</name>
<evidence type="ECO:0000259" key="3">
    <source>
        <dbReference type="PROSITE" id="PS50943"/>
    </source>
</evidence>
<evidence type="ECO:0000313" key="5">
    <source>
        <dbReference type="Proteomes" id="UP000682416"/>
    </source>
</evidence>
<feature type="compositionally biased region" description="Basic and acidic residues" evidence="2">
    <location>
        <begin position="194"/>
        <end position="204"/>
    </location>
</feature>
<dbReference type="InterPro" id="IPR013096">
    <property type="entry name" value="Cupin_2"/>
</dbReference>
<evidence type="ECO:0000256" key="1">
    <source>
        <dbReference type="ARBA" id="ARBA00023125"/>
    </source>
</evidence>
<dbReference type="SUPFAM" id="SSF51182">
    <property type="entry name" value="RmlC-like cupins"/>
    <property type="match status" value="1"/>
</dbReference>
<dbReference type="Gene3D" id="2.60.120.10">
    <property type="entry name" value="Jelly Rolls"/>
    <property type="match status" value="1"/>
</dbReference>
<accession>A0A975LBT4</accession>
<dbReference type="InterPro" id="IPR011051">
    <property type="entry name" value="RmlC_Cupin_sf"/>
</dbReference>
<dbReference type="GO" id="GO:0003700">
    <property type="term" value="F:DNA-binding transcription factor activity"/>
    <property type="evidence" value="ECO:0007669"/>
    <property type="project" value="TreeGrafter"/>
</dbReference>
<gene>
    <name evidence="4" type="ORF">KGD82_12935</name>
</gene>
<dbReference type="GO" id="GO:0003677">
    <property type="term" value="F:DNA binding"/>
    <property type="evidence" value="ECO:0007669"/>
    <property type="project" value="UniProtKB-KW"/>
</dbReference>
<reference evidence="4" key="1">
    <citation type="submission" date="2021-05" db="EMBL/GenBank/DDBJ databases">
        <authorList>
            <person name="Kaiqin L."/>
            <person name="Jian G."/>
        </authorList>
    </citation>
    <scope>NUCLEOTIDE SEQUENCE</scope>
    <source>
        <strain evidence="4">HDS5</strain>
    </source>
</reference>
<dbReference type="EMBL" id="CP074402">
    <property type="protein sequence ID" value="QVJ02969.1"/>
    <property type="molecule type" value="Genomic_DNA"/>
</dbReference>
<keyword evidence="5" id="KW-1185">Reference proteome</keyword>
<dbReference type="Pfam" id="PF01381">
    <property type="entry name" value="HTH_3"/>
    <property type="match status" value="1"/>
</dbReference>
<feature type="domain" description="HTH cro/C1-type" evidence="3">
    <location>
        <begin position="16"/>
        <end position="70"/>
    </location>
</feature>
<feature type="region of interest" description="Disordered" evidence="2">
    <location>
        <begin position="194"/>
        <end position="219"/>
    </location>
</feature>
<dbReference type="CDD" id="cd02209">
    <property type="entry name" value="cupin_XRE_C"/>
    <property type="match status" value="1"/>
</dbReference>
<dbReference type="InterPro" id="IPR014710">
    <property type="entry name" value="RmlC-like_jellyroll"/>
</dbReference>
<sequence length="219" mass="24071">MDDELTPVLEAVGPRLRSLRRERGTTLAGLSEQTGISVSTLSRLESGQRRPTLELLLPLSRVYEVPLDRLVGQPPVRDPRVQRGAFVRHGVTYVPLNRRPGGLQAYRITNPTPNAPLTVPADQIEQRTHEGHDWLYVLEGRLRLVLGHHDMVLEAGEVAEFDTRIPHALANPGPGPVEYLGLFGPQGERAHVRVRPREDSEKGGTGRGVNGVSVGAEPH</sequence>
<dbReference type="CDD" id="cd00093">
    <property type="entry name" value="HTH_XRE"/>
    <property type="match status" value="1"/>
</dbReference>
<dbReference type="PROSITE" id="PS50943">
    <property type="entry name" value="HTH_CROC1"/>
    <property type="match status" value="1"/>
</dbReference>
<dbReference type="SMART" id="SM00530">
    <property type="entry name" value="HTH_XRE"/>
    <property type="match status" value="1"/>
</dbReference>
<organism evidence="4 5">
    <name type="scientific">Nocardiopsis eucommiae</name>
    <dbReference type="NCBI Taxonomy" id="2831970"/>
    <lineage>
        <taxon>Bacteria</taxon>
        <taxon>Bacillati</taxon>
        <taxon>Actinomycetota</taxon>
        <taxon>Actinomycetes</taxon>
        <taxon>Streptosporangiales</taxon>
        <taxon>Nocardiopsidaceae</taxon>
        <taxon>Nocardiopsis</taxon>
    </lineage>
</organism>
<dbReference type="PANTHER" id="PTHR46797:SF1">
    <property type="entry name" value="METHYLPHOSPHONATE SYNTHASE"/>
    <property type="match status" value="1"/>
</dbReference>